<evidence type="ECO:0000313" key="2">
    <source>
        <dbReference type="Proteomes" id="UP000478052"/>
    </source>
</evidence>
<keyword evidence="2" id="KW-1185">Reference proteome</keyword>
<gene>
    <name evidence="1" type="ORF">FWK35_00001722</name>
</gene>
<dbReference type="AlphaFoldDB" id="A0A6G0Z8T2"/>
<feature type="non-terminal residue" evidence="1">
    <location>
        <position position="32"/>
    </location>
</feature>
<reference evidence="1 2" key="1">
    <citation type="submission" date="2019-08" db="EMBL/GenBank/DDBJ databases">
        <title>Whole genome of Aphis craccivora.</title>
        <authorList>
            <person name="Voronova N.V."/>
            <person name="Shulinski R.S."/>
            <person name="Bandarenka Y.V."/>
            <person name="Zhorov D.G."/>
            <person name="Warner D."/>
        </authorList>
    </citation>
    <scope>NUCLEOTIDE SEQUENCE [LARGE SCALE GENOMIC DNA]</scope>
    <source>
        <strain evidence="1">180601</strain>
        <tissue evidence="1">Whole Body</tissue>
    </source>
</reference>
<dbReference type="Proteomes" id="UP000478052">
    <property type="component" value="Unassembled WGS sequence"/>
</dbReference>
<organism evidence="1 2">
    <name type="scientific">Aphis craccivora</name>
    <name type="common">Cowpea aphid</name>
    <dbReference type="NCBI Taxonomy" id="307492"/>
    <lineage>
        <taxon>Eukaryota</taxon>
        <taxon>Metazoa</taxon>
        <taxon>Ecdysozoa</taxon>
        <taxon>Arthropoda</taxon>
        <taxon>Hexapoda</taxon>
        <taxon>Insecta</taxon>
        <taxon>Pterygota</taxon>
        <taxon>Neoptera</taxon>
        <taxon>Paraneoptera</taxon>
        <taxon>Hemiptera</taxon>
        <taxon>Sternorrhyncha</taxon>
        <taxon>Aphidomorpha</taxon>
        <taxon>Aphidoidea</taxon>
        <taxon>Aphididae</taxon>
        <taxon>Aphidini</taxon>
        <taxon>Aphis</taxon>
        <taxon>Aphis</taxon>
    </lineage>
</organism>
<dbReference type="EMBL" id="VUJU01001018">
    <property type="protein sequence ID" value="KAF0767228.1"/>
    <property type="molecule type" value="Genomic_DNA"/>
</dbReference>
<evidence type="ECO:0000313" key="1">
    <source>
        <dbReference type="EMBL" id="KAF0767228.1"/>
    </source>
</evidence>
<accession>A0A6G0Z8T2</accession>
<sequence>MKNLELNFQLLATYTKNFINHTYKIICKYSCF</sequence>
<name>A0A6G0Z8T2_APHCR</name>
<proteinExistence type="predicted"/>
<comment type="caution">
    <text evidence="1">The sequence shown here is derived from an EMBL/GenBank/DDBJ whole genome shotgun (WGS) entry which is preliminary data.</text>
</comment>
<protein>
    <submittedName>
        <fullName evidence="1">Uncharacterized protein</fullName>
    </submittedName>
</protein>